<dbReference type="FunFam" id="3.30.530.20:FF:000064">
    <property type="entry name" value="Lachrymatory-factor synthase"/>
    <property type="match status" value="1"/>
</dbReference>
<dbReference type="AlphaFoldDB" id="A0ABD1W5E5"/>
<dbReference type="Pfam" id="PF10604">
    <property type="entry name" value="Polyketide_cyc2"/>
    <property type="match status" value="1"/>
</dbReference>
<evidence type="ECO:0000313" key="1">
    <source>
        <dbReference type="EMBL" id="KAL2544890.1"/>
    </source>
</evidence>
<dbReference type="SUPFAM" id="SSF55961">
    <property type="entry name" value="Bet v1-like"/>
    <property type="match status" value="1"/>
</dbReference>
<dbReference type="PANTHER" id="PTHR33789">
    <property type="entry name" value="LACHRYMATORY-FACTOR SYNTHASE"/>
    <property type="match status" value="1"/>
</dbReference>
<gene>
    <name evidence="1" type="ORF">Fot_14123</name>
</gene>
<keyword evidence="2" id="KW-1185">Reference proteome</keyword>
<dbReference type="Proteomes" id="UP001604277">
    <property type="component" value="Unassembled WGS sequence"/>
</dbReference>
<dbReference type="InterPro" id="IPR053249">
    <property type="entry name" value="LFS"/>
</dbReference>
<accession>A0ABD1W5E5</accession>
<dbReference type="CDD" id="cd07821">
    <property type="entry name" value="PYR_PYL_RCAR_like"/>
    <property type="match status" value="1"/>
</dbReference>
<dbReference type="InterPro" id="IPR019587">
    <property type="entry name" value="Polyketide_cyclase/dehydratase"/>
</dbReference>
<dbReference type="InterPro" id="IPR023393">
    <property type="entry name" value="START-like_dom_sf"/>
</dbReference>
<dbReference type="PANTHER" id="PTHR33789:SF11">
    <property type="entry name" value="OS05G0202300 PROTEIN"/>
    <property type="match status" value="1"/>
</dbReference>
<proteinExistence type="predicted"/>
<protein>
    <submittedName>
        <fullName evidence="1">Polyketide cyclase/dehydrase and lipid transport superfamily protein</fullName>
    </submittedName>
</protein>
<comment type="caution">
    <text evidence="1">The sequence shown here is derived from an EMBL/GenBank/DDBJ whole genome shotgun (WGS) entry which is preliminary data.</text>
</comment>
<dbReference type="EMBL" id="JBFOLJ010000004">
    <property type="protein sequence ID" value="KAL2544890.1"/>
    <property type="molecule type" value="Genomic_DNA"/>
</dbReference>
<reference evidence="2" key="1">
    <citation type="submission" date="2024-07" db="EMBL/GenBank/DDBJ databases">
        <title>Two chromosome-level genome assemblies of Korean endemic species Abeliophyllum distichum and Forsythia ovata (Oleaceae).</title>
        <authorList>
            <person name="Jang H."/>
        </authorList>
    </citation>
    <scope>NUCLEOTIDE SEQUENCE [LARGE SCALE GENOMIC DNA]</scope>
</reference>
<evidence type="ECO:0000313" key="2">
    <source>
        <dbReference type="Proteomes" id="UP001604277"/>
    </source>
</evidence>
<dbReference type="GO" id="GO:0004864">
    <property type="term" value="F:protein phosphatase inhibitor activity"/>
    <property type="evidence" value="ECO:0007669"/>
    <property type="project" value="UniProtKB-ARBA"/>
</dbReference>
<name>A0ABD1W5E5_9LAMI</name>
<sequence>MAIESQPKWEAKVRKKLNKHKAEEVWPFLEDFCSFNKWLPSIDTCYKVEGVPGRPGLVRYCAATLPPPPPDGDGGGETIKWCHEKLLAIDPIKKCLSYEVLDNNMGFQSYKSTMEVLPSMESDDDQKGCLIEWSFLADPIEGLRFEDMVAYLDSSLQGMIDNIERALENK</sequence>
<dbReference type="Gene3D" id="3.30.530.20">
    <property type="match status" value="1"/>
</dbReference>
<organism evidence="1 2">
    <name type="scientific">Forsythia ovata</name>
    <dbReference type="NCBI Taxonomy" id="205694"/>
    <lineage>
        <taxon>Eukaryota</taxon>
        <taxon>Viridiplantae</taxon>
        <taxon>Streptophyta</taxon>
        <taxon>Embryophyta</taxon>
        <taxon>Tracheophyta</taxon>
        <taxon>Spermatophyta</taxon>
        <taxon>Magnoliopsida</taxon>
        <taxon>eudicotyledons</taxon>
        <taxon>Gunneridae</taxon>
        <taxon>Pentapetalae</taxon>
        <taxon>asterids</taxon>
        <taxon>lamiids</taxon>
        <taxon>Lamiales</taxon>
        <taxon>Oleaceae</taxon>
        <taxon>Forsythieae</taxon>
        <taxon>Forsythia</taxon>
    </lineage>
</organism>